<name>A0A1T4XC09_9BACT</name>
<organism evidence="2 3">
    <name type="scientific">Prosthecobacter debontii</name>
    <dbReference type="NCBI Taxonomy" id="48467"/>
    <lineage>
        <taxon>Bacteria</taxon>
        <taxon>Pseudomonadati</taxon>
        <taxon>Verrucomicrobiota</taxon>
        <taxon>Verrucomicrobiia</taxon>
        <taxon>Verrucomicrobiales</taxon>
        <taxon>Verrucomicrobiaceae</taxon>
        <taxon>Prosthecobacter</taxon>
    </lineage>
</organism>
<evidence type="ECO:0000313" key="2">
    <source>
        <dbReference type="EMBL" id="SKA86491.1"/>
    </source>
</evidence>
<dbReference type="CDD" id="cd01288">
    <property type="entry name" value="FabZ"/>
    <property type="match status" value="1"/>
</dbReference>
<dbReference type="RefSeq" id="WP_078812494.1">
    <property type="nucleotide sequence ID" value="NZ_FUYE01000003.1"/>
</dbReference>
<reference evidence="3" key="1">
    <citation type="submission" date="2017-02" db="EMBL/GenBank/DDBJ databases">
        <authorList>
            <person name="Varghese N."/>
            <person name="Submissions S."/>
        </authorList>
    </citation>
    <scope>NUCLEOTIDE SEQUENCE [LARGE SCALE GENOMIC DNA]</scope>
    <source>
        <strain evidence="3">ATCC 700200</strain>
    </source>
</reference>
<dbReference type="GO" id="GO:0016829">
    <property type="term" value="F:lyase activity"/>
    <property type="evidence" value="ECO:0007669"/>
    <property type="project" value="UniProtKB-KW"/>
</dbReference>
<keyword evidence="1" id="KW-0456">Lyase</keyword>
<dbReference type="OrthoDB" id="9772788at2"/>
<dbReference type="Gene3D" id="3.10.129.10">
    <property type="entry name" value="Hotdog Thioesterase"/>
    <property type="match status" value="1"/>
</dbReference>
<dbReference type="PANTHER" id="PTHR30272">
    <property type="entry name" value="3-HYDROXYACYL-[ACYL-CARRIER-PROTEIN] DEHYDRATASE"/>
    <property type="match status" value="1"/>
</dbReference>
<evidence type="ECO:0000256" key="1">
    <source>
        <dbReference type="ARBA" id="ARBA00023239"/>
    </source>
</evidence>
<proteinExistence type="predicted"/>
<dbReference type="Proteomes" id="UP000190774">
    <property type="component" value="Unassembled WGS sequence"/>
</dbReference>
<dbReference type="SUPFAM" id="SSF54637">
    <property type="entry name" value="Thioesterase/thiol ester dehydrase-isomerase"/>
    <property type="match status" value="1"/>
</dbReference>
<sequence length="146" mass="15437">MLQPDTLVQALSSLPHGPEFRFLDEMVTLEPGVSATARWTLKGSEAFLAGHFPGNPLLPGVIMIESLAQLGGVLAQSDRGDKPLKNVRLTAVRQFKILGSIPPGETLTIHSKLDGVMPGLVQVSGEITTGDNTRLAVGSIILSGEE</sequence>
<dbReference type="PANTHER" id="PTHR30272:SF1">
    <property type="entry name" value="3-HYDROXYACYL-[ACYL-CARRIER-PROTEIN] DEHYDRATASE"/>
    <property type="match status" value="1"/>
</dbReference>
<dbReference type="STRING" id="48467.SAMN02745166_01304"/>
<dbReference type="AlphaFoldDB" id="A0A1T4XC09"/>
<gene>
    <name evidence="2" type="ORF">SAMN02745166_01304</name>
</gene>
<keyword evidence="3" id="KW-1185">Reference proteome</keyword>
<protein>
    <submittedName>
        <fullName evidence="2">3-hydroxyacyl-[acyl-carrier-protein] dehydratase</fullName>
    </submittedName>
</protein>
<dbReference type="Pfam" id="PF07977">
    <property type="entry name" value="FabA"/>
    <property type="match status" value="1"/>
</dbReference>
<dbReference type="EMBL" id="FUYE01000003">
    <property type="protein sequence ID" value="SKA86491.1"/>
    <property type="molecule type" value="Genomic_DNA"/>
</dbReference>
<accession>A0A1T4XC09</accession>
<evidence type="ECO:0000313" key="3">
    <source>
        <dbReference type="Proteomes" id="UP000190774"/>
    </source>
</evidence>
<dbReference type="InterPro" id="IPR029069">
    <property type="entry name" value="HotDog_dom_sf"/>
</dbReference>
<dbReference type="InterPro" id="IPR013114">
    <property type="entry name" value="FabA_FabZ"/>
</dbReference>